<dbReference type="SUPFAM" id="SSF75005">
    <property type="entry name" value="Arabinanase/levansucrase/invertase"/>
    <property type="match status" value="1"/>
</dbReference>
<evidence type="ECO:0000256" key="4">
    <source>
        <dbReference type="ARBA" id="ARBA00023295"/>
    </source>
</evidence>
<dbReference type="OrthoDB" id="273314at2"/>
<dbReference type="Gene3D" id="2.115.10.20">
    <property type="entry name" value="Glycosyl hydrolase domain, family 43"/>
    <property type="match status" value="1"/>
</dbReference>
<evidence type="ECO:0000256" key="3">
    <source>
        <dbReference type="ARBA" id="ARBA00022801"/>
    </source>
</evidence>
<dbReference type="Pfam" id="PF07532">
    <property type="entry name" value="Big_4"/>
    <property type="match status" value="1"/>
</dbReference>
<evidence type="ECO:0000256" key="1">
    <source>
        <dbReference type="ARBA" id="ARBA00009865"/>
    </source>
</evidence>
<dbReference type="CDD" id="cd18819">
    <property type="entry name" value="GH43_LbAraf43-like"/>
    <property type="match status" value="1"/>
</dbReference>
<comment type="similarity">
    <text evidence="1 5">Belongs to the glycosyl hydrolase 43 family.</text>
</comment>
<dbReference type="InterPro" id="IPR023296">
    <property type="entry name" value="Glyco_hydro_beta-prop_sf"/>
</dbReference>
<dbReference type="GO" id="GO:0004553">
    <property type="term" value="F:hydrolase activity, hydrolyzing O-glycosyl compounds"/>
    <property type="evidence" value="ECO:0007669"/>
    <property type="project" value="InterPro"/>
</dbReference>
<protein>
    <recommendedName>
        <fullName evidence="6">Bacterial Ig-like domain-containing protein</fullName>
    </recommendedName>
</protein>
<feature type="domain" description="Bacterial Ig-like" evidence="6">
    <location>
        <begin position="203"/>
        <end position="245"/>
    </location>
</feature>
<reference evidence="7 8" key="1">
    <citation type="submission" date="2016-05" db="EMBL/GenBank/DDBJ databases">
        <title>Paenibacillus oryzae. sp. nov., isolated from the rice root.</title>
        <authorList>
            <person name="Zhang J."/>
            <person name="Zhang X."/>
        </authorList>
    </citation>
    <scope>NUCLEOTIDE SEQUENCE [LARGE SCALE GENOMIC DNA]</scope>
    <source>
        <strain evidence="7 8">1DrF-4</strain>
    </source>
</reference>
<dbReference type="InterPro" id="IPR006710">
    <property type="entry name" value="Glyco_hydro_43"/>
</dbReference>
<keyword evidence="3 5" id="KW-0378">Hydrolase</keyword>
<name>A0A1A5YEX5_9BACL</name>
<comment type="caution">
    <text evidence="7">The sequence shown here is derived from an EMBL/GenBank/DDBJ whole genome shotgun (WGS) entry which is preliminary data.</text>
</comment>
<dbReference type="AlphaFoldDB" id="A0A1A5YEX5"/>
<dbReference type="GO" id="GO:0005975">
    <property type="term" value="P:carbohydrate metabolic process"/>
    <property type="evidence" value="ECO:0007669"/>
    <property type="project" value="InterPro"/>
</dbReference>
<dbReference type="Pfam" id="PF04616">
    <property type="entry name" value="Glyco_hydro_43"/>
    <property type="match status" value="1"/>
</dbReference>
<accession>A0A1A5YEX5</accession>
<proteinExistence type="inferred from homology"/>
<dbReference type="STRING" id="1844972.A7K91_16010"/>
<evidence type="ECO:0000256" key="5">
    <source>
        <dbReference type="RuleBase" id="RU361187"/>
    </source>
</evidence>
<keyword evidence="8" id="KW-1185">Reference proteome</keyword>
<dbReference type="PANTHER" id="PTHR43817">
    <property type="entry name" value="GLYCOSYL HYDROLASE"/>
    <property type="match status" value="1"/>
</dbReference>
<dbReference type="PANTHER" id="PTHR43817:SF1">
    <property type="entry name" value="HYDROLASE, FAMILY 43, PUTATIVE (AFU_ORTHOLOGUE AFUA_3G01660)-RELATED"/>
    <property type="match status" value="1"/>
</dbReference>
<dbReference type="EMBL" id="LYPA01000066">
    <property type="protein sequence ID" value="OBR64122.1"/>
    <property type="molecule type" value="Genomic_DNA"/>
</dbReference>
<dbReference type="Proteomes" id="UP000092024">
    <property type="component" value="Unassembled WGS sequence"/>
</dbReference>
<evidence type="ECO:0000259" key="6">
    <source>
        <dbReference type="Pfam" id="PF07532"/>
    </source>
</evidence>
<organism evidence="7 8">
    <name type="scientific">Paenibacillus oryzae</name>
    <dbReference type="NCBI Taxonomy" id="1844972"/>
    <lineage>
        <taxon>Bacteria</taxon>
        <taxon>Bacillati</taxon>
        <taxon>Bacillota</taxon>
        <taxon>Bacilli</taxon>
        <taxon>Bacillales</taxon>
        <taxon>Paenibacillaceae</taxon>
        <taxon>Paenibacillus</taxon>
    </lineage>
</organism>
<keyword evidence="2" id="KW-0732">Signal</keyword>
<evidence type="ECO:0000256" key="2">
    <source>
        <dbReference type="ARBA" id="ARBA00022729"/>
    </source>
</evidence>
<sequence>MSFAILHSFIKEGDSNRHYALCLAVESQGQLTLLNDGQPVLFSLHEKKKMGSPVLFRKPDGKLGLAAAAFEGSEYILLYDCAEDWTFTNERHVRVNKAGIPVKSFSISYSQDQKEFILQWSDGSQGYVSVSSDWTTFSEPATADFEKTQAHIPVADAICVSSLLISTEEYAALIMRYNKPQHTGFAEAFADMSLLVDANAGDLNLPDQVTATYSDGSTKGFGVAWDTEAVDFTTPGVYTLTGRIKQPQYPNPLIRERADPFIFYDNETGFYYFTASYPTYGHDHNNEIQADGYDRIMIRRSRTLEGLATAEEIEVWNEENSSVNHRYIWAPELHKIGGKWYILCTASSEPDNVWGIRPMFIPCNGDVMDVSAWSRDGHYAFNGVNDGSFSTFSLDMTYFQHMEQHYVIWAEKPAGSRLYMATIDPAQPWRLTSPRIELSVPDYAWEQGQGDQIDEGPVVIKHSGRVFVFFSACTVDANYCMGYLHADENADLMKLESWTKNPFPILSTHDFDDGQQGPGHNSFTRDELGNTVLCYHSRTKGEPGDGGLDDPGRHARIKPIHFASDGRPVLNMSLEEELRPDLSVLTLKINVLDQA</sequence>
<evidence type="ECO:0000313" key="7">
    <source>
        <dbReference type="EMBL" id="OBR64122.1"/>
    </source>
</evidence>
<gene>
    <name evidence="7" type="ORF">A7K91_16010</name>
</gene>
<keyword evidence="4 5" id="KW-0326">Glycosidase</keyword>
<evidence type="ECO:0000313" key="8">
    <source>
        <dbReference type="Proteomes" id="UP000092024"/>
    </source>
</evidence>
<dbReference type="RefSeq" id="WP_068685335.1">
    <property type="nucleotide sequence ID" value="NZ_LYPA01000066.1"/>
</dbReference>
<dbReference type="InterPro" id="IPR011081">
    <property type="entry name" value="Big_4"/>
</dbReference>